<evidence type="ECO:0000313" key="2">
    <source>
        <dbReference type="Proteomes" id="UP000827872"/>
    </source>
</evidence>
<organism evidence="1 2">
    <name type="scientific">Sphaerodactylus townsendi</name>
    <dbReference type="NCBI Taxonomy" id="933632"/>
    <lineage>
        <taxon>Eukaryota</taxon>
        <taxon>Metazoa</taxon>
        <taxon>Chordata</taxon>
        <taxon>Craniata</taxon>
        <taxon>Vertebrata</taxon>
        <taxon>Euteleostomi</taxon>
        <taxon>Lepidosauria</taxon>
        <taxon>Squamata</taxon>
        <taxon>Bifurcata</taxon>
        <taxon>Gekkota</taxon>
        <taxon>Sphaerodactylidae</taxon>
        <taxon>Sphaerodactylus</taxon>
    </lineage>
</organism>
<gene>
    <name evidence="1" type="ORF">K3G42_005006</name>
</gene>
<evidence type="ECO:0000313" key="1">
    <source>
        <dbReference type="EMBL" id="KAH7990272.1"/>
    </source>
</evidence>
<dbReference type="Proteomes" id="UP000827872">
    <property type="component" value="Linkage Group LG16"/>
</dbReference>
<sequence length="459" mass="50197">MAGALGLVGGRAWRVLGSISGVSIRFLKNRAQQVRALPVCFYGSSALDHILGISQEEAKCLVGQHPPPVKAFQAEQEHLLGYQPDQPENPKVLRVAIIGAPNAGKSTLSNQLLGRKVLPVSKKVHTTRRSAEGVLTKEDTQLILLDTPGLTDSAKAKRHNLEKTLMADPWKSMKSADMVVVLVDVSDRYYRNQLHPVVHKCLTQFSQVPSILVLNKVDLLKNKPLLLDMVTALTQGVVGGRKTKVTSLSKLSSANSARSNSHRSTSASVTSEVRTAKSEEPMALGGTRGGSDSDPGANSITEEVGTAGGSSEKQNISEKGWPHFQDVFMVAAINREEVETLKAYLLMQAKPGPWEFHSEVLTSQSPQEICDNIIRSKLLEYLPDEVPYTVHQQTEVWEEGPGGELVIMQNLVVRKETHLKILIGPRGQQINTIVQEAGQDLMNAFLCDVHLKLLVKLKK</sequence>
<dbReference type="EMBL" id="CM037629">
    <property type="protein sequence ID" value="KAH7990272.1"/>
    <property type="molecule type" value="Genomic_DNA"/>
</dbReference>
<reference evidence="1" key="1">
    <citation type="submission" date="2021-08" db="EMBL/GenBank/DDBJ databases">
        <title>The first chromosome-level gecko genome reveals the dynamic sex chromosomes of Neotropical dwarf geckos (Sphaerodactylidae: Sphaerodactylus).</title>
        <authorList>
            <person name="Pinto B.J."/>
            <person name="Keating S.E."/>
            <person name="Gamble T."/>
        </authorList>
    </citation>
    <scope>NUCLEOTIDE SEQUENCE</scope>
    <source>
        <strain evidence="1">TG3544</strain>
    </source>
</reference>
<accession>A0ACB8ECT5</accession>
<comment type="caution">
    <text evidence="1">The sequence shown here is derived from an EMBL/GenBank/DDBJ whole genome shotgun (WGS) entry which is preliminary data.</text>
</comment>
<name>A0ACB8ECT5_9SAUR</name>
<keyword evidence="2" id="KW-1185">Reference proteome</keyword>
<proteinExistence type="predicted"/>
<protein>
    <submittedName>
        <fullName evidence="1">Uncharacterized protein</fullName>
    </submittedName>
</protein>